<evidence type="ECO:0000256" key="3">
    <source>
        <dbReference type="ARBA" id="ARBA00022679"/>
    </source>
</evidence>
<dbReference type="GO" id="GO:0008107">
    <property type="term" value="F:galactoside 2-alpha-L-fucosyltransferase activity"/>
    <property type="evidence" value="ECO:0007669"/>
    <property type="project" value="InterPro"/>
</dbReference>
<dbReference type="GO" id="GO:0032580">
    <property type="term" value="C:Golgi cisterna membrane"/>
    <property type="evidence" value="ECO:0007669"/>
    <property type="project" value="UniProtKB-SubCell"/>
</dbReference>
<protein>
    <recommendedName>
        <fullName evidence="7">Fucosyltransferase</fullName>
        <ecNumber evidence="7">2.4.1.-</ecNumber>
    </recommendedName>
</protein>
<dbReference type="GO" id="GO:0042546">
    <property type="term" value="P:cell wall biogenesis"/>
    <property type="evidence" value="ECO:0007669"/>
    <property type="project" value="InterPro"/>
</dbReference>
<comment type="similarity">
    <text evidence="1 7">Belongs to the glycosyltransferase 37 family.</text>
</comment>
<sequence>MVRLVLVQQNSTGGIANNGLGNKMLTTAVAFLYALLRNRVLLDFFLTLEKTCLTSSLQKNKPTVTTPSNPKLKSILITCLVSEYYGKMRNKYWEYPTVTADIIAVSSQAMKSIKRQMMKCMTEKPWQKYFCSVFSYVLVTSAKSTFGHGLLVPHVRHCEDFSWGLQLVDI</sequence>
<dbReference type="GO" id="GO:0009969">
    <property type="term" value="P:xyloglucan biosynthetic process"/>
    <property type="evidence" value="ECO:0007669"/>
    <property type="project" value="TreeGrafter"/>
</dbReference>
<proteinExistence type="inferred from homology"/>
<evidence type="ECO:0000313" key="8">
    <source>
        <dbReference type="EMBL" id="KAK9935107.1"/>
    </source>
</evidence>
<evidence type="ECO:0000313" key="9">
    <source>
        <dbReference type="Proteomes" id="UP001457282"/>
    </source>
</evidence>
<evidence type="ECO:0000256" key="7">
    <source>
        <dbReference type="RuleBase" id="RU367004"/>
    </source>
</evidence>
<dbReference type="InterPro" id="IPR004938">
    <property type="entry name" value="XG_FTase"/>
</dbReference>
<dbReference type="Pfam" id="PF03254">
    <property type="entry name" value="XG_FTase"/>
    <property type="match status" value="2"/>
</dbReference>
<keyword evidence="6 7" id="KW-0961">Cell wall biogenesis/degradation</keyword>
<keyword evidence="4 7" id="KW-0333">Golgi apparatus</keyword>
<evidence type="ECO:0000256" key="4">
    <source>
        <dbReference type="ARBA" id="ARBA00023034"/>
    </source>
</evidence>
<dbReference type="EC" id="2.4.1.-" evidence="7"/>
<comment type="caution">
    <text evidence="8">The sequence shown here is derived from an EMBL/GenBank/DDBJ whole genome shotgun (WGS) entry which is preliminary data.</text>
</comment>
<comment type="subcellular location">
    <subcellularLocation>
        <location evidence="7">Golgi apparatus</location>
        <location evidence="7">Golgi stack membrane</location>
        <topology evidence="7">Single-pass type II membrane protein</topology>
    </subcellularLocation>
</comment>
<accession>A0AAW1XEW5</accession>
<keyword evidence="3 7" id="KW-0808">Transferase</keyword>
<organism evidence="8 9">
    <name type="scientific">Rubus argutus</name>
    <name type="common">Southern blackberry</name>
    <dbReference type="NCBI Taxonomy" id="59490"/>
    <lineage>
        <taxon>Eukaryota</taxon>
        <taxon>Viridiplantae</taxon>
        <taxon>Streptophyta</taxon>
        <taxon>Embryophyta</taxon>
        <taxon>Tracheophyta</taxon>
        <taxon>Spermatophyta</taxon>
        <taxon>Magnoliopsida</taxon>
        <taxon>eudicotyledons</taxon>
        <taxon>Gunneridae</taxon>
        <taxon>Pentapetalae</taxon>
        <taxon>rosids</taxon>
        <taxon>fabids</taxon>
        <taxon>Rosales</taxon>
        <taxon>Rosaceae</taxon>
        <taxon>Rosoideae</taxon>
        <taxon>Rosoideae incertae sedis</taxon>
        <taxon>Rubus</taxon>
    </lineage>
</organism>
<gene>
    <name evidence="8" type="ORF">M0R45_022221</name>
</gene>
<evidence type="ECO:0000256" key="5">
    <source>
        <dbReference type="ARBA" id="ARBA00023180"/>
    </source>
</evidence>
<dbReference type="EMBL" id="JBEDUW010000004">
    <property type="protein sequence ID" value="KAK9935107.1"/>
    <property type="molecule type" value="Genomic_DNA"/>
</dbReference>
<dbReference type="Proteomes" id="UP001457282">
    <property type="component" value="Unassembled WGS sequence"/>
</dbReference>
<dbReference type="AlphaFoldDB" id="A0AAW1XEW5"/>
<reference evidence="8 9" key="1">
    <citation type="journal article" date="2023" name="G3 (Bethesda)">
        <title>A chromosome-length genome assembly and annotation of blackberry (Rubus argutus, cv. 'Hillquist').</title>
        <authorList>
            <person name="Bruna T."/>
            <person name="Aryal R."/>
            <person name="Dudchenko O."/>
            <person name="Sargent D.J."/>
            <person name="Mead D."/>
            <person name="Buti M."/>
            <person name="Cavallini A."/>
            <person name="Hytonen T."/>
            <person name="Andres J."/>
            <person name="Pham M."/>
            <person name="Weisz D."/>
            <person name="Mascagni F."/>
            <person name="Usai G."/>
            <person name="Natali L."/>
            <person name="Bassil N."/>
            <person name="Fernandez G.E."/>
            <person name="Lomsadze A."/>
            <person name="Armour M."/>
            <person name="Olukolu B."/>
            <person name="Poorten T."/>
            <person name="Britton C."/>
            <person name="Davik J."/>
            <person name="Ashrafi H."/>
            <person name="Aiden E.L."/>
            <person name="Borodovsky M."/>
            <person name="Worthington M."/>
        </authorList>
    </citation>
    <scope>NUCLEOTIDE SEQUENCE [LARGE SCALE GENOMIC DNA]</scope>
    <source>
        <strain evidence="8">PI 553951</strain>
    </source>
</reference>
<keyword evidence="2 7" id="KW-0328">Glycosyltransferase</keyword>
<keyword evidence="9" id="KW-1185">Reference proteome</keyword>
<evidence type="ECO:0000256" key="1">
    <source>
        <dbReference type="ARBA" id="ARBA00010481"/>
    </source>
</evidence>
<evidence type="ECO:0000256" key="2">
    <source>
        <dbReference type="ARBA" id="ARBA00022676"/>
    </source>
</evidence>
<dbReference type="PANTHER" id="PTHR31889">
    <property type="entry name" value="FUCOSYLTRANSFERASE 2-RELATED"/>
    <property type="match status" value="1"/>
</dbReference>
<keyword evidence="5" id="KW-0325">Glycoprotein</keyword>
<dbReference type="PANTHER" id="PTHR31889:SF74">
    <property type="entry name" value="GALACTOSIDE 2-ALPHA-L-FUCOSYLTRANSFERASE"/>
    <property type="match status" value="1"/>
</dbReference>
<comment type="function">
    <text evidence="7">May be involved in cell wall biosynthesis.</text>
</comment>
<name>A0AAW1XEW5_RUBAR</name>
<dbReference type="GO" id="GO:0071555">
    <property type="term" value="P:cell wall organization"/>
    <property type="evidence" value="ECO:0007669"/>
    <property type="project" value="UniProtKB-UniRule"/>
</dbReference>
<evidence type="ECO:0000256" key="6">
    <source>
        <dbReference type="ARBA" id="ARBA00023316"/>
    </source>
</evidence>